<dbReference type="Gene3D" id="1.25.40.10">
    <property type="entry name" value="Tetratricopeptide repeat domain"/>
    <property type="match status" value="3"/>
</dbReference>
<dbReference type="GO" id="GO:0007166">
    <property type="term" value="P:cell surface receptor signaling pathway"/>
    <property type="evidence" value="ECO:0007669"/>
    <property type="project" value="InterPro"/>
</dbReference>
<dbReference type="SMART" id="SM00382">
    <property type="entry name" value="AAA"/>
    <property type="match status" value="1"/>
</dbReference>
<evidence type="ECO:0000259" key="2">
    <source>
        <dbReference type="SMART" id="SM00382"/>
    </source>
</evidence>
<dbReference type="Pfam" id="PF13424">
    <property type="entry name" value="TPR_12"/>
    <property type="match status" value="2"/>
</dbReference>
<dbReference type="EMBL" id="JAFIQS010000011">
    <property type="protein sequence ID" value="KAG5164686.1"/>
    <property type="molecule type" value="Genomic_DNA"/>
</dbReference>
<dbReference type="Gene3D" id="1.20.930.20">
    <property type="entry name" value="Adaptor protein Cbl, N-terminal domain"/>
    <property type="match status" value="1"/>
</dbReference>
<protein>
    <recommendedName>
        <fullName evidence="2">AAA+ ATPase domain-containing protein</fullName>
    </recommendedName>
</protein>
<dbReference type="InterPro" id="IPR003593">
    <property type="entry name" value="AAA+_ATPase"/>
</dbReference>
<dbReference type="InterPro" id="IPR027417">
    <property type="entry name" value="P-loop_NTPase"/>
</dbReference>
<dbReference type="InterPro" id="IPR019734">
    <property type="entry name" value="TPR_rpt"/>
</dbReference>
<dbReference type="SMART" id="SM00028">
    <property type="entry name" value="TPR"/>
    <property type="match status" value="9"/>
</dbReference>
<dbReference type="GO" id="GO:0016887">
    <property type="term" value="F:ATP hydrolysis activity"/>
    <property type="evidence" value="ECO:0007669"/>
    <property type="project" value="InterPro"/>
</dbReference>
<sequence>MGRTVNTARRAPHSAIILYGRSRASIDSTANKTTQTASDLPSDNRSQTQSSSNEKKESLEKRTITNKTYFKPTYVQEKATAQTVASMAVDVLSLFEQVPYVSVITGLIEQIIKISDEIESNKDRSKQLIAKVMIYAKVVFDALLGLDEQTAIGLKHDLEDLAAVLESIHGVLQEMTGPNQASLISRLVYRNEIASMLAEQDRNLDTTITAFQLKCAIINRSGKERVESKIKEIPTLSPAASASLTLGLRSKPQIFYGRTKEIDLIITSLQGSADVSQATVSPPKLCILGPGGIGKTTLALSVVHHELVVRQYQEKRYFVSCEAASSVELLLNQLASSLRLAVEELKVSLLEAILAHLRKTDCLLVIDNFETAWDPLHTRSQVEGVLSDISALPTVTLLVTMRGSQQPAGTRWTNVIPPLLPVDLESAISIFTDISHKNDKYAVDLVRAVDCVPLAVTLLANLAAVDGETTEALWARWEAERTSMVENGQDRLSSLEASIRLSLNGPRMQKDPSASHLLSTLSLLPDGVSPATLLACENNLPEVQSVKKAISTLRQNALIYEDANKDLRILSPIRLLMCARHPPSNKCRSFIHEHFINLALKGTQYQDPPTRSQLQREVNNISAVLMYMLNDSKENLFRVVEAVINFCHFTYVAGYGTTQYLSLAIEKLENVKPATISAEPAVLAAPKPKKVWQRSFVGFGQSKVAKPIPSVISKDTGASVVQIATALQLRADCLGCFGQILNRQSQFDQAREKFELAKELHIQSGDQSAHAYDLLNIGLIYSRNFDTLPQALDTVKEALNLHNNLGDATGKAYDLLGLGHVYQDLCQFEEAEDQFELAAQIFKELDDLHGQAAAMNGLGATLVSVSAFEPAAKYFKNAINLCQNLGDIVGEAENLGGLATTLLLRSRFPEALETIERALALRQPFEDPEHLHILGRIFIAMDRYKEAKAALERSLSIQKDIGNTRGQAANLLYLGYIEFDQGSCSDAQALAEQALAIPNNSLVEADINILLAITNIRLLNFSEAKEILDASAEEFTDAGHTLGEAYCLYTQGLLFLRRGQFGNAVVALGDAITLHQRVGNVQGHADDLNKICEALLSRGNIEDAMTLSAEALALHIQIGDRRGQGDDLLIQASLFLAQGRLTDAEKFVRHALELHSAAESIYGMAKDNALLGYILWQRMHGTERAVQHMQTAMSLFQRLGAVGEITECKNQILHMKQDIALEKIEVSAWVPLETDASVDYDSDDSGYYDFDDDDDDNEGDGKSNPAWVPLFPVYVH</sequence>
<gene>
    <name evidence="3" type="ORF">JR316_010327</name>
</gene>
<dbReference type="CDD" id="cd21037">
    <property type="entry name" value="MLKL_NTD"/>
    <property type="match status" value="1"/>
</dbReference>
<dbReference type="AlphaFoldDB" id="A0A8H7XRJ3"/>
<dbReference type="SUPFAM" id="SSF52540">
    <property type="entry name" value="P-loop containing nucleoside triphosphate hydrolases"/>
    <property type="match status" value="1"/>
</dbReference>
<comment type="caution">
    <text evidence="3">The sequence shown here is derived from an EMBL/GenBank/DDBJ whole genome shotgun (WGS) entry which is preliminary data.</text>
</comment>
<accession>A0A8H7XRJ3</accession>
<evidence type="ECO:0000256" key="1">
    <source>
        <dbReference type="SAM" id="MobiDB-lite"/>
    </source>
</evidence>
<dbReference type="Gene3D" id="3.40.50.300">
    <property type="entry name" value="P-loop containing nucleotide triphosphate hydrolases"/>
    <property type="match status" value="1"/>
</dbReference>
<name>A0A8H7XRJ3_PSICU</name>
<proteinExistence type="predicted"/>
<evidence type="ECO:0000313" key="3">
    <source>
        <dbReference type="EMBL" id="KAG5164686.1"/>
    </source>
</evidence>
<dbReference type="PANTHER" id="PTHR47691:SF3">
    <property type="entry name" value="HTH-TYPE TRANSCRIPTIONAL REGULATOR RV0890C-RELATED"/>
    <property type="match status" value="1"/>
</dbReference>
<feature type="compositionally biased region" description="Polar residues" evidence="1">
    <location>
        <begin position="28"/>
        <end position="49"/>
    </location>
</feature>
<dbReference type="SUPFAM" id="SSF48452">
    <property type="entry name" value="TPR-like"/>
    <property type="match status" value="3"/>
</dbReference>
<feature type="region of interest" description="Disordered" evidence="1">
    <location>
        <begin position="1247"/>
        <end position="1266"/>
    </location>
</feature>
<dbReference type="OrthoDB" id="621413at2759"/>
<feature type="compositionally biased region" description="Acidic residues" evidence="1">
    <location>
        <begin position="1247"/>
        <end position="1258"/>
    </location>
</feature>
<dbReference type="Pfam" id="PF13401">
    <property type="entry name" value="AAA_22"/>
    <property type="match status" value="1"/>
</dbReference>
<feature type="region of interest" description="Disordered" evidence="1">
    <location>
        <begin position="28"/>
        <end position="60"/>
    </location>
</feature>
<dbReference type="InterPro" id="IPR059179">
    <property type="entry name" value="MLKL-like_MCAfunc"/>
</dbReference>
<dbReference type="InterPro" id="IPR011990">
    <property type="entry name" value="TPR-like_helical_dom_sf"/>
</dbReference>
<dbReference type="PANTHER" id="PTHR47691">
    <property type="entry name" value="REGULATOR-RELATED"/>
    <property type="match status" value="1"/>
</dbReference>
<dbReference type="InterPro" id="IPR036537">
    <property type="entry name" value="Adaptor_Cbl_N_dom_sf"/>
</dbReference>
<dbReference type="InterPro" id="IPR049945">
    <property type="entry name" value="AAA_22"/>
</dbReference>
<reference evidence="3" key="1">
    <citation type="submission" date="2021-02" db="EMBL/GenBank/DDBJ databases">
        <title>Psilocybe cubensis genome.</title>
        <authorList>
            <person name="Mckernan K.J."/>
            <person name="Crawford S."/>
            <person name="Trippe A."/>
            <person name="Kane L.T."/>
            <person name="Mclaughlin S."/>
        </authorList>
    </citation>
    <scope>NUCLEOTIDE SEQUENCE [LARGE SCALE GENOMIC DNA]</scope>
    <source>
        <strain evidence="3">MGC-MH-2018</strain>
    </source>
</reference>
<organism evidence="3">
    <name type="scientific">Psilocybe cubensis</name>
    <name type="common">Psychedelic mushroom</name>
    <name type="synonym">Stropharia cubensis</name>
    <dbReference type="NCBI Taxonomy" id="181762"/>
    <lineage>
        <taxon>Eukaryota</taxon>
        <taxon>Fungi</taxon>
        <taxon>Dikarya</taxon>
        <taxon>Basidiomycota</taxon>
        <taxon>Agaricomycotina</taxon>
        <taxon>Agaricomycetes</taxon>
        <taxon>Agaricomycetidae</taxon>
        <taxon>Agaricales</taxon>
        <taxon>Agaricineae</taxon>
        <taxon>Strophariaceae</taxon>
        <taxon>Psilocybe</taxon>
    </lineage>
</organism>
<feature type="domain" description="AAA+ ATPase" evidence="2">
    <location>
        <begin position="281"/>
        <end position="435"/>
    </location>
</feature>
<dbReference type="PRINTS" id="PR00364">
    <property type="entry name" value="DISEASERSIST"/>
</dbReference>